<protein>
    <submittedName>
        <fullName evidence="4">SDR family oxidoreductase</fullName>
    </submittedName>
</protein>
<reference evidence="4 5" key="1">
    <citation type="submission" date="2020-05" db="EMBL/GenBank/DDBJ databases">
        <title>Gimesia benthica sp. nov., a novel planctomycete isolated from a deep-sea water sample of the Northwest Indian Ocean.</title>
        <authorList>
            <person name="Wang J."/>
            <person name="Ruan C."/>
            <person name="Song L."/>
            <person name="Zhu Y."/>
            <person name="Li A."/>
            <person name="Zheng X."/>
            <person name="Wang L."/>
            <person name="Lu Z."/>
            <person name="Huang Y."/>
            <person name="Du W."/>
            <person name="Zhou Y."/>
            <person name="Huang L."/>
            <person name="Dai X."/>
        </authorList>
    </citation>
    <scope>NUCLEOTIDE SEQUENCE [LARGE SCALE GENOMIC DNA]</scope>
    <source>
        <strain evidence="4 5">YYQ-30</strain>
    </source>
</reference>
<dbReference type="EMBL" id="JABFBC010000002">
    <property type="protein sequence ID" value="NNU81171.1"/>
    <property type="molecule type" value="Genomic_DNA"/>
</dbReference>
<dbReference type="Proteomes" id="UP000572377">
    <property type="component" value="Unassembled WGS sequence"/>
</dbReference>
<name>A0A849L4V0_9RHOB</name>
<dbReference type="Pfam" id="PF00106">
    <property type="entry name" value="adh_short"/>
    <property type="match status" value="1"/>
</dbReference>
<dbReference type="SUPFAM" id="SSF51735">
    <property type="entry name" value="NAD(P)-binding Rossmann-fold domains"/>
    <property type="match status" value="1"/>
</dbReference>
<proteinExistence type="inferred from homology"/>
<dbReference type="AlphaFoldDB" id="A0A849L4V0"/>
<dbReference type="PRINTS" id="PR00081">
    <property type="entry name" value="GDHRDH"/>
</dbReference>
<dbReference type="Gene3D" id="3.40.50.720">
    <property type="entry name" value="NAD(P)-binding Rossmann-like Domain"/>
    <property type="match status" value="1"/>
</dbReference>
<accession>A0A849L4V0</accession>
<evidence type="ECO:0000313" key="5">
    <source>
        <dbReference type="Proteomes" id="UP000572377"/>
    </source>
</evidence>
<keyword evidence="5" id="KW-1185">Reference proteome</keyword>
<dbReference type="PANTHER" id="PTHR43669:SF12">
    <property type="entry name" value="BLR5618 PROTEIN"/>
    <property type="match status" value="1"/>
</dbReference>
<dbReference type="PANTHER" id="PTHR43669">
    <property type="entry name" value="5-KETO-D-GLUCONATE 5-REDUCTASE"/>
    <property type="match status" value="1"/>
</dbReference>
<dbReference type="PROSITE" id="PS00061">
    <property type="entry name" value="ADH_SHORT"/>
    <property type="match status" value="1"/>
</dbReference>
<dbReference type="InterPro" id="IPR036291">
    <property type="entry name" value="NAD(P)-bd_dom_sf"/>
</dbReference>
<dbReference type="InterPro" id="IPR020904">
    <property type="entry name" value="Sc_DH/Rdtase_CS"/>
</dbReference>
<sequence length="245" mass="25893">MGRTAVVTGAGSGLGMAVTRLFLEKGWNVALLGRRAAALEEVAAGHANALCLPCDVSQEAQVDEAFAAAAGRFGRVDMLFNNAGNNVAPRPIDEIPVADWLKVLNVNLHGAFLCARAAFRQMRAQDPQGGRIINNGSISAHAPRPMSVPYTTTKHAITGLTRTLSLDGRRFNIACGQIDIGNALTEMAMPMTKGVMQADGTIRAEATMDPGHVASSVLYMAELPLEANVQFMTVMATAMPFVGRG</sequence>
<dbReference type="GO" id="GO:0016491">
    <property type="term" value="F:oxidoreductase activity"/>
    <property type="evidence" value="ECO:0007669"/>
    <property type="project" value="UniProtKB-KW"/>
</dbReference>
<evidence type="ECO:0000256" key="1">
    <source>
        <dbReference type="ARBA" id="ARBA00006484"/>
    </source>
</evidence>
<comment type="similarity">
    <text evidence="1 3">Belongs to the short-chain dehydrogenases/reductases (SDR) family.</text>
</comment>
<comment type="caution">
    <text evidence="4">The sequence shown here is derived from an EMBL/GenBank/DDBJ whole genome shotgun (WGS) entry which is preliminary data.</text>
</comment>
<keyword evidence="2" id="KW-0560">Oxidoreductase</keyword>
<evidence type="ECO:0000256" key="3">
    <source>
        <dbReference type="RuleBase" id="RU000363"/>
    </source>
</evidence>
<gene>
    <name evidence="4" type="ORF">HMH01_12065</name>
</gene>
<dbReference type="RefSeq" id="WP_171325892.1">
    <property type="nucleotide sequence ID" value="NZ_JABFBC010000002.1"/>
</dbReference>
<dbReference type="FunFam" id="3.40.50.720:FF:000084">
    <property type="entry name" value="Short-chain dehydrogenase reductase"/>
    <property type="match status" value="1"/>
</dbReference>
<evidence type="ECO:0000313" key="4">
    <source>
        <dbReference type="EMBL" id="NNU81171.1"/>
    </source>
</evidence>
<evidence type="ECO:0000256" key="2">
    <source>
        <dbReference type="ARBA" id="ARBA00023002"/>
    </source>
</evidence>
<dbReference type="PRINTS" id="PR00080">
    <property type="entry name" value="SDRFAMILY"/>
</dbReference>
<dbReference type="CDD" id="cd05233">
    <property type="entry name" value="SDR_c"/>
    <property type="match status" value="1"/>
</dbReference>
<dbReference type="InterPro" id="IPR002347">
    <property type="entry name" value="SDR_fam"/>
</dbReference>
<organism evidence="4 5">
    <name type="scientific">Halovulum dunhuangense</name>
    <dbReference type="NCBI Taxonomy" id="1505036"/>
    <lineage>
        <taxon>Bacteria</taxon>
        <taxon>Pseudomonadati</taxon>
        <taxon>Pseudomonadota</taxon>
        <taxon>Alphaproteobacteria</taxon>
        <taxon>Rhodobacterales</taxon>
        <taxon>Paracoccaceae</taxon>
        <taxon>Halovulum</taxon>
    </lineage>
</organism>